<comment type="catalytic activity">
    <reaction evidence="1 6">
        <text>7,8-dihydroneopterin = 6-hydroxymethyl-7,8-dihydropterin + glycolaldehyde</text>
        <dbReference type="Rhea" id="RHEA:10540"/>
        <dbReference type="ChEBI" id="CHEBI:17001"/>
        <dbReference type="ChEBI" id="CHEBI:17071"/>
        <dbReference type="ChEBI" id="CHEBI:44841"/>
        <dbReference type="EC" id="4.1.2.25"/>
    </reaction>
</comment>
<keyword evidence="5 6" id="KW-0456">Lyase</keyword>
<dbReference type="Proteomes" id="UP000245168">
    <property type="component" value="Unassembled WGS sequence"/>
</dbReference>
<dbReference type="InterPro" id="IPR043133">
    <property type="entry name" value="GTP-CH-I_C/QueF"/>
</dbReference>
<dbReference type="UniPathway" id="UPA00077">
    <property type="reaction ID" value="UER00154"/>
</dbReference>
<evidence type="ECO:0000256" key="1">
    <source>
        <dbReference type="ARBA" id="ARBA00001353"/>
    </source>
</evidence>
<dbReference type="GO" id="GO:0004150">
    <property type="term" value="F:dihydroneopterin aldolase activity"/>
    <property type="evidence" value="ECO:0007669"/>
    <property type="project" value="UniProtKB-UniRule"/>
</dbReference>
<feature type="domain" description="Dihydroneopterin aldolase/epimerase" evidence="7">
    <location>
        <begin position="22"/>
        <end position="132"/>
    </location>
</feature>
<gene>
    <name evidence="8" type="primary">folB</name>
    <name evidence="8" type="ORF">DDZ18_10770</name>
</gene>
<dbReference type="InterPro" id="IPR006157">
    <property type="entry name" value="FolB_dom"/>
</dbReference>
<comment type="similarity">
    <text evidence="3 6">Belongs to the DHNA family.</text>
</comment>
<sequence>MKLDALKPRPDAAPLAGERMSVRVRGLKLDAEVGVYASEHGRKQPISVDLEAEVSAAAMAPSADLGSAVNYAALAETVRQVVAARHHELLEDLVQDIADVVFADDRVLRLAITIDKLAALDDADAVGVSYERWR</sequence>
<name>A0A2U2BRR4_9PROT</name>
<evidence type="ECO:0000256" key="4">
    <source>
        <dbReference type="ARBA" id="ARBA00022909"/>
    </source>
</evidence>
<dbReference type="EC" id="4.1.2.25" evidence="6"/>
<organism evidence="8 9">
    <name type="scientific">Marinicauda salina</name>
    <dbReference type="NCBI Taxonomy" id="2135793"/>
    <lineage>
        <taxon>Bacteria</taxon>
        <taxon>Pseudomonadati</taxon>
        <taxon>Pseudomonadota</taxon>
        <taxon>Alphaproteobacteria</taxon>
        <taxon>Maricaulales</taxon>
        <taxon>Maricaulaceae</taxon>
        <taxon>Marinicauda</taxon>
    </lineage>
</organism>
<evidence type="ECO:0000256" key="5">
    <source>
        <dbReference type="ARBA" id="ARBA00023239"/>
    </source>
</evidence>
<dbReference type="OrthoDB" id="7580479at2"/>
<dbReference type="EMBL" id="QEXV01000005">
    <property type="protein sequence ID" value="PWE16685.1"/>
    <property type="molecule type" value="Genomic_DNA"/>
</dbReference>
<evidence type="ECO:0000256" key="2">
    <source>
        <dbReference type="ARBA" id="ARBA00005013"/>
    </source>
</evidence>
<dbReference type="GO" id="GO:0005737">
    <property type="term" value="C:cytoplasm"/>
    <property type="evidence" value="ECO:0007669"/>
    <property type="project" value="TreeGrafter"/>
</dbReference>
<dbReference type="AlphaFoldDB" id="A0A2U2BRR4"/>
<comment type="function">
    <text evidence="6">Catalyzes the conversion of 7,8-dihydroneopterin to 6-hydroxymethyl-7,8-dihydropterin.</text>
</comment>
<protein>
    <recommendedName>
        <fullName evidence="6">7,8-dihydroneopterin aldolase</fullName>
        <ecNumber evidence="6">4.1.2.25</ecNumber>
    </recommendedName>
</protein>
<dbReference type="GO" id="GO:0046656">
    <property type="term" value="P:folic acid biosynthetic process"/>
    <property type="evidence" value="ECO:0007669"/>
    <property type="project" value="UniProtKB-UniRule"/>
</dbReference>
<dbReference type="PANTHER" id="PTHR42844">
    <property type="entry name" value="DIHYDRONEOPTERIN ALDOLASE 1-RELATED"/>
    <property type="match status" value="1"/>
</dbReference>
<dbReference type="InterPro" id="IPR006156">
    <property type="entry name" value="Dihydroneopterin_aldolase"/>
</dbReference>
<dbReference type="PANTHER" id="PTHR42844:SF1">
    <property type="entry name" value="DIHYDRONEOPTERIN ALDOLASE 1-RELATED"/>
    <property type="match status" value="1"/>
</dbReference>
<comment type="pathway">
    <text evidence="2 6">Cofactor biosynthesis; tetrahydrofolate biosynthesis; 2-amino-4-hydroxy-6-hydroxymethyl-7,8-dihydropteridine diphosphate from 7,8-dihydroneopterin triphosphate: step 3/4.</text>
</comment>
<dbReference type="Pfam" id="PF02152">
    <property type="entry name" value="FolB"/>
    <property type="match status" value="1"/>
</dbReference>
<dbReference type="RefSeq" id="WP_109253408.1">
    <property type="nucleotide sequence ID" value="NZ_QEXV01000005.1"/>
</dbReference>
<dbReference type="SMART" id="SM00905">
    <property type="entry name" value="FolB"/>
    <property type="match status" value="1"/>
</dbReference>
<evidence type="ECO:0000256" key="6">
    <source>
        <dbReference type="RuleBase" id="RU362079"/>
    </source>
</evidence>
<reference evidence="9" key="1">
    <citation type="submission" date="2018-05" db="EMBL/GenBank/DDBJ databases">
        <authorList>
            <person name="Liu B.-T."/>
        </authorList>
    </citation>
    <scope>NUCLEOTIDE SEQUENCE [LARGE SCALE GENOMIC DNA]</scope>
    <source>
        <strain evidence="9">WD6-1</strain>
    </source>
</reference>
<dbReference type="Gene3D" id="3.30.1130.10">
    <property type="match status" value="1"/>
</dbReference>
<evidence type="ECO:0000259" key="7">
    <source>
        <dbReference type="SMART" id="SM00905"/>
    </source>
</evidence>
<dbReference type="NCBIfam" id="TIGR00526">
    <property type="entry name" value="folB_dom"/>
    <property type="match status" value="1"/>
</dbReference>
<dbReference type="NCBIfam" id="TIGR00525">
    <property type="entry name" value="folB"/>
    <property type="match status" value="1"/>
</dbReference>
<comment type="caution">
    <text evidence="8">The sequence shown here is derived from an EMBL/GenBank/DDBJ whole genome shotgun (WGS) entry which is preliminary data.</text>
</comment>
<accession>A0A2U2BRR4</accession>
<evidence type="ECO:0000313" key="8">
    <source>
        <dbReference type="EMBL" id="PWE16685.1"/>
    </source>
</evidence>
<evidence type="ECO:0000313" key="9">
    <source>
        <dbReference type="Proteomes" id="UP000245168"/>
    </source>
</evidence>
<proteinExistence type="inferred from homology"/>
<keyword evidence="9" id="KW-1185">Reference proteome</keyword>
<keyword evidence="4 6" id="KW-0289">Folate biosynthesis</keyword>
<dbReference type="SUPFAM" id="SSF55620">
    <property type="entry name" value="Tetrahydrobiopterin biosynthesis enzymes-like"/>
    <property type="match status" value="1"/>
</dbReference>
<dbReference type="GO" id="GO:0046654">
    <property type="term" value="P:tetrahydrofolate biosynthetic process"/>
    <property type="evidence" value="ECO:0007669"/>
    <property type="project" value="UniProtKB-UniRule"/>
</dbReference>
<evidence type="ECO:0000256" key="3">
    <source>
        <dbReference type="ARBA" id="ARBA00005708"/>
    </source>
</evidence>